<dbReference type="RefSeq" id="WP_131838288.1">
    <property type="nucleotide sequence ID" value="NZ_SLWB01000002.1"/>
</dbReference>
<evidence type="ECO:0000256" key="1">
    <source>
        <dbReference type="SAM" id="Phobius"/>
    </source>
</evidence>
<feature type="domain" description="THIF-type NAD/FAD binding fold" evidence="2">
    <location>
        <begin position="13"/>
        <end position="165"/>
    </location>
</feature>
<evidence type="ECO:0000313" key="3">
    <source>
        <dbReference type="EMBL" id="TCN72229.1"/>
    </source>
</evidence>
<dbReference type="GO" id="GO:0016779">
    <property type="term" value="F:nucleotidyltransferase activity"/>
    <property type="evidence" value="ECO:0007669"/>
    <property type="project" value="TreeGrafter"/>
</dbReference>
<keyword evidence="4" id="KW-1185">Reference proteome</keyword>
<comment type="caution">
    <text evidence="3">The sequence shown here is derived from an EMBL/GenBank/DDBJ whole genome shotgun (WGS) entry which is preliminary data.</text>
</comment>
<gene>
    <name evidence="3" type="ORF">CLV25_102193</name>
</gene>
<dbReference type="Gene3D" id="3.40.50.720">
    <property type="entry name" value="NAD(P)-binding Rossmann-like Domain"/>
    <property type="match status" value="1"/>
</dbReference>
<keyword evidence="1" id="KW-1133">Transmembrane helix</keyword>
<sequence length="231" mass="25337">MDKLVDWEKRRFARIMELEGLGLEEITKLKNSKIAVVGLTGVGVSTLLSLITSGVSSIKVVDHRSIDEFTLPQGSLFSKGDIGKLKTIAIKEKLINMRLVERVNIKNVELRDSNIQEILDDSEIVIYASYSKETLLLIGDYCQKKGKILVWTTGCNFHSYLLCATGDNALALIGRAISDIDAIYKSDYYYPSYVSSISGGAAAAVAINALLGKASSFLRKCDVNTFGTEQL</sequence>
<dbReference type="InterPro" id="IPR035985">
    <property type="entry name" value="Ubiquitin-activating_enz"/>
</dbReference>
<dbReference type="PANTHER" id="PTHR10953:SF102">
    <property type="entry name" value="ADENYLYLTRANSFERASE AND SULFURTRANSFERASE MOCS3"/>
    <property type="match status" value="1"/>
</dbReference>
<reference evidence="3 4" key="1">
    <citation type="submission" date="2019-03" db="EMBL/GenBank/DDBJ databases">
        <title>Genomic Encyclopedia of Archaeal and Bacterial Type Strains, Phase II (KMG-II): from individual species to whole genera.</title>
        <authorList>
            <person name="Goeker M."/>
        </authorList>
    </citation>
    <scope>NUCLEOTIDE SEQUENCE [LARGE SCALE GENOMIC DNA]</scope>
    <source>
        <strain evidence="3 4">RL-C</strain>
    </source>
</reference>
<keyword evidence="1" id="KW-0472">Membrane</keyword>
<dbReference type="GO" id="GO:0005737">
    <property type="term" value="C:cytoplasm"/>
    <property type="evidence" value="ECO:0007669"/>
    <property type="project" value="TreeGrafter"/>
</dbReference>
<accession>A0A4R2F4Z6</accession>
<dbReference type="OrthoDB" id="9804286at2"/>
<feature type="transmembrane region" description="Helical" evidence="1">
    <location>
        <begin position="34"/>
        <end position="55"/>
    </location>
</feature>
<dbReference type="InterPro" id="IPR045886">
    <property type="entry name" value="ThiF/MoeB/HesA"/>
</dbReference>
<proteinExistence type="predicted"/>
<dbReference type="AlphaFoldDB" id="A0A4R2F4Z6"/>
<evidence type="ECO:0000313" key="4">
    <source>
        <dbReference type="Proteomes" id="UP000294830"/>
    </source>
</evidence>
<organism evidence="3 4">
    <name type="scientific">Acetobacteroides hydrogenigenes</name>
    <dbReference type="NCBI Taxonomy" id="979970"/>
    <lineage>
        <taxon>Bacteria</taxon>
        <taxon>Pseudomonadati</taxon>
        <taxon>Bacteroidota</taxon>
        <taxon>Bacteroidia</taxon>
        <taxon>Bacteroidales</taxon>
        <taxon>Rikenellaceae</taxon>
        <taxon>Acetobacteroides</taxon>
    </lineage>
</organism>
<dbReference type="GO" id="GO:0004792">
    <property type="term" value="F:thiosulfate-cyanide sulfurtransferase activity"/>
    <property type="evidence" value="ECO:0007669"/>
    <property type="project" value="TreeGrafter"/>
</dbReference>
<evidence type="ECO:0000259" key="2">
    <source>
        <dbReference type="Pfam" id="PF00899"/>
    </source>
</evidence>
<keyword evidence="1" id="KW-0812">Transmembrane</keyword>
<dbReference type="SUPFAM" id="SSF69572">
    <property type="entry name" value="Activating enzymes of the ubiquitin-like proteins"/>
    <property type="match status" value="1"/>
</dbReference>
<dbReference type="InterPro" id="IPR000594">
    <property type="entry name" value="ThiF_NAD_FAD-bd"/>
</dbReference>
<dbReference type="Proteomes" id="UP000294830">
    <property type="component" value="Unassembled WGS sequence"/>
</dbReference>
<dbReference type="PANTHER" id="PTHR10953">
    <property type="entry name" value="UBIQUITIN-ACTIVATING ENZYME E1"/>
    <property type="match status" value="1"/>
</dbReference>
<protein>
    <submittedName>
        <fullName evidence="3">ThiF family protein</fullName>
    </submittedName>
</protein>
<name>A0A4R2F4Z6_9BACT</name>
<dbReference type="GO" id="GO:0008641">
    <property type="term" value="F:ubiquitin-like modifier activating enzyme activity"/>
    <property type="evidence" value="ECO:0007669"/>
    <property type="project" value="InterPro"/>
</dbReference>
<dbReference type="Pfam" id="PF00899">
    <property type="entry name" value="ThiF"/>
    <property type="match status" value="1"/>
</dbReference>
<dbReference type="EMBL" id="SLWB01000002">
    <property type="protein sequence ID" value="TCN72229.1"/>
    <property type="molecule type" value="Genomic_DNA"/>
</dbReference>